<dbReference type="InterPro" id="IPR036047">
    <property type="entry name" value="F-box-like_dom_sf"/>
</dbReference>
<dbReference type="EMBL" id="LUGH01000066">
    <property type="protein sequence ID" value="OBZ90052.1"/>
    <property type="molecule type" value="Genomic_DNA"/>
</dbReference>
<dbReference type="InterPro" id="IPR001810">
    <property type="entry name" value="F-box_dom"/>
</dbReference>
<accession>A0A1C7NLS6</accession>
<dbReference type="SUPFAM" id="SSF52047">
    <property type="entry name" value="RNI-like"/>
    <property type="match status" value="1"/>
</dbReference>
<dbReference type="InterPro" id="IPR032675">
    <property type="entry name" value="LRR_dom_sf"/>
</dbReference>
<dbReference type="SUPFAM" id="SSF81383">
    <property type="entry name" value="F-box domain"/>
    <property type="match status" value="1"/>
</dbReference>
<dbReference type="Gene3D" id="3.80.10.10">
    <property type="entry name" value="Ribonuclease Inhibitor"/>
    <property type="match status" value="2"/>
</dbReference>
<feature type="domain" description="F-box" evidence="1">
    <location>
        <begin position="1"/>
        <end position="46"/>
    </location>
</feature>
<evidence type="ECO:0000313" key="2">
    <source>
        <dbReference type="EMBL" id="OBZ90052.1"/>
    </source>
</evidence>
<comment type="caution">
    <text evidence="2">The sequence shown here is derived from an EMBL/GenBank/DDBJ whole genome shotgun (WGS) entry which is preliminary data.</text>
</comment>
<dbReference type="AlphaFoldDB" id="A0A1C7NLS6"/>
<keyword evidence="3" id="KW-1185">Reference proteome</keyword>
<dbReference type="Pfam" id="PF12937">
    <property type="entry name" value="F-box-like"/>
    <property type="match status" value="1"/>
</dbReference>
<proteinExistence type="predicted"/>
<protein>
    <recommendedName>
        <fullName evidence="1">F-box domain-containing protein</fullName>
    </recommendedName>
</protein>
<dbReference type="OrthoDB" id="2212603at2759"/>
<name>A0A1C7NLS6_9FUNG</name>
<dbReference type="InParanoid" id="A0A1C7NLS6"/>
<dbReference type="Proteomes" id="UP000093000">
    <property type="component" value="Unassembled WGS sequence"/>
</dbReference>
<organism evidence="2 3">
    <name type="scientific">Choanephora cucurbitarum</name>
    <dbReference type="NCBI Taxonomy" id="101091"/>
    <lineage>
        <taxon>Eukaryota</taxon>
        <taxon>Fungi</taxon>
        <taxon>Fungi incertae sedis</taxon>
        <taxon>Mucoromycota</taxon>
        <taxon>Mucoromycotina</taxon>
        <taxon>Mucoromycetes</taxon>
        <taxon>Mucorales</taxon>
        <taxon>Mucorineae</taxon>
        <taxon>Choanephoraceae</taxon>
        <taxon>Choanephoroideae</taxon>
        <taxon>Choanephora</taxon>
    </lineage>
</organism>
<evidence type="ECO:0000313" key="3">
    <source>
        <dbReference type="Proteomes" id="UP000093000"/>
    </source>
</evidence>
<gene>
    <name evidence="2" type="ORF">A0J61_01896</name>
</gene>
<dbReference type="PROSITE" id="PS50181">
    <property type="entry name" value="FBOX"/>
    <property type="match status" value="1"/>
</dbReference>
<dbReference type="SMART" id="SM00256">
    <property type="entry name" value="FBOX"/>
    <property type="match status" value="1"/>
</dbReference>
<evidence type="ECO:0000259" key="1">
    <source>
        <dbReference type="PROSITE" id="PS50181"/>
    </source>
</evidence>
<sequence>MTDWYSLPLELWNMIFELLPKSDLVQCQLACDGWCSVVNKIMYTEIILSTVTQKTTLINTLLQSSYAPGSYLKRFYLNNTPITTTQASWDIQAVVHQLAVHCPFLESISVAQPSDVLYQQIVRELGMNRLQHLNKLSYPETYGEALESYTRAIVLLRKRITVIKLSDYVTPSFYKKAYVPLMENVADFVCVETVLFEKRKECTPILLDDLIDALPSLKEIKFVLHQPLPLGNYKYACRTLPRPNMRRFSINRIAGSDTAFMYIMTKFPNLEHLVMDGASPSQPSLSSYPASVSRHEVAAYLSQLKSFRISGLENMLSLALLLNQNVLPGNLQIKLCFDMSPETVQGSLDLDYQQDVNSKKKYVHLFVCKMSRSVQLVPLLKQFGSLAHEFTLWHAGEELGDEDDLDLVLEHCPNLRHMHLKNYQIDTCQSTNSSLCTLALVKCFYSSQALNTLSQRLPSLYRLDIVKSSRISSHRDMIASHIYCSMPETNFKLLQYKWSCLRKLSDDMYLQLSTSSHPQRHYKINTTSIYPVTSQEYNQHVTNEQVLTINLVCSELQCLNVTEGQLSICHTFI</sequence>
<reference evidence="2 3" key="1">
    <citation type="submission" date="2016-03" db="EMBL/GenBank/DDBJ databases">
        <title>Choanephora cucurbitarum.</title>
        <authorList>
            <person name="Min B."/>
            <person name="Park H."/>
            <person name="Park J.-H."/>
            <person name="Shin H.-D."/>
            <person name="Choi I.-G."/>
        </authorList>
    </citation>
    <scope>NUCLEOTIDE SEQUENCE [LARGE SCALE GENOMIC DNA]</scope>
    <source>
        <strain evidence="2 3">KUS-F28377</strain>
    </source>
</reference>